<comment type="caution">
    <text evidence="2">The sequence shown here is derived from an EMBL/GenBank/DDBJ whole genome shotgun (WGS) entry which is preliminary data.</text>
</comment>
<dbReference type="Pfam" id="PF00450">
    <property type="entry name" value="Peptidase_S10"/>
    <property type="match status" value="1"/>
</dbReference>
<feature type="region of interest" description="Disordered" evidence="1">
    <location>
        <begin position="1"/>
        <end position="30"/>
    </location>
</feature>
<dbReference type="Gene3D" id="3.40.50.1820">
    <property type="entry name" value="alpha/beta hydrolase"/>
    <property type="match status" value="1"/>
</dbReference>
<reference evidence="2 3" key="1">
    <citation type="submission" date="2014-03" db="EMBL/GenBank/DDBJ databases">
        <title>Genomics of Bifidobacteria.</title>
        <authorList>
            <person name="Ventura M."/>
            <person name="Milani C."/>
            <person name="Lugli G.A."/>
        </authorList>
    </citation>
    <scope>NUCLEOTIDE SEQUENCE [LARGE SCALE GENOMIC DNA]</scope>
    <source>
        <strain evidence="2 3">DSM 22766</strain>
    </source>
</reference>
<dbReference type="KEGG" id="bact:AB656_04345"/>
<dbReference type="SUPFAM" id="SSF53474">
    <property type="entry name" value="alpha/beta-Hydrolases"/>
    <property type="match status" value="1"/>
</dbReference>
<proteinExistence type="predicted"/>
<dbReference type="eggNOG" id="COG2939">
    <property type="taxonomic scope" value="Bacteria"/>
</dbReference>
<dbReference type="STRING" id="1437605.AB656_04345"/>
<feature type="compositionally biased region" description="Low complexity" evidence="1">
    <location>
        <begin position="10"/>
        <end position="23"/>
    </location>
</feature>
<evidence type="ECO:0000313" key="2">
    <source>
        <dbReference type="EMBL" id="KFI40445.1"/>
    </source>
</evidence>
<dbReference type="InterPro" id="IPR029058">
    <property type="entry name" value="AB_hydrolase_fold"/>
</dbReference>
<evidence type="ECO:0000313" key="3">
    <source>
        <dbReference type="Proteomes" id="UP000029015"/>
    </source>
</evidence>
<name>A0A086Z1P5_9BIFI</name>
<organism evidence="2 3">
    <name type="scientific">Bifidobacterium actinocoloniiforme DSM 22766</name>
    <dbReference type="NCBI Taxonomy" id="1437605"/>
    <lineage>
        <taxon>Bacteria</taxon>
        <taxon>Bacillati</taxon>
        <taxon>Actinomycetota</taxon>
        <taxon>Actinomycetes</taxon>
        <taxon>Bifidobacteriales</taxon>
        <taxon>Bifidobacteriaceae</taxon>
        <taxon>Bifidobacterium</taxon>
    </lineage>
</organism>
<dbReference type="RefSeq" id="WP_051905343.1">
    <property type="nucleotide sequence ID" value="NZ_CP011786.1"/>
</dbReference>
<dbReference type="AlphaFoldDB" id="A0A086Z1P5"/>
<sequence length="521" mass="58010">MSEQNEPTVQNQTSQQAASALQAESEHVTHHTITLDGKEWAYDATVGTITIDTATVKPAASVFFSAFTVVDAQGNPDARRPVTFIFNGGPGSASTFLMMGSVGPKRINIPDAVPEPAAPYDMPENPDTLLPESDLIFVDAPGAGFSQVVEEAKKELWSVDGDVRGFSAFIRAWLSKYHRWNSPKYLLGESYGTTRGAALSFRLQQDGIALNGLTLLSNILDYGFTFDTSDQYYIGYFPTYAAIAKYHGKAGAGVSMDEHLQQARAFANGPLRQALWRGDQLGAAERERVAARYAELTGLDARYVIDSNLRVLDDRFRKQLLRSEDSIVGRYDGRTQGLDMDRISDVETFVVDDNFMEPPYNALGNAYLRDELGWEGRPERKSHAGFEWGATEPGKGWVWWHQLPPRAISSFGDKTPFPKVTPDLATALVRHPRMKVLVCNGFFDLATPFGQTEYDIDHMGIDASLHDNIAFTYYPAGHMVYTNLESYKKFAHDLKHFYAATPEDMPEINERPSQPTADEMR</sequence>
<dbReference type="PATRIC" id="fig|1437605.7.peg.896"/>
<dbReference type="InterPro" id="IPR001563">
    <property type="entry name" value="Peptidase_S10"/>
</dbReference>
<dbReference type="Proteomes" id="UP000029015">
    <property type="component" value="Unassembled WGS sequence"/>
</dbReference>
<dbReference type="OrthoDB" id="9770107at2"/>
<accession>A0A086Z1P5</accession>
<dbReference type="GO" id="GO:0004185">
    <property type="term" value="F:serine-type carboxypeptidase activity"/>
    <property type="evidence" value="ECO:0007669"/>
    <property type="project" value="InterPro"/>
</dbReference>
<keyword evidence="3" id="KW-1185">Reference proteome</keyword>
<dbReference type="EMBL" id="JGYK01000001">
    <property type="protein sequence ID" value="KFI40445.1"/>
    <property type="molecule type" value="Genomic_DNA"/>
</dbReference>
<protein>
    <submittedName>
        <fullName evidence="2">Peptidase S10</fullName>
    </submittedName>
</protein>
<gene>
    <name evidence="2" type="ORF">BACT_1149</name>
</gene>
<dbReference type="GO" id="GO:0006508">
    <property type="term" value="P:proteolysis"/>
    <property type="evidence" value="ECO:0007669"/>
    <property type="project" value="InterPro"/>
</dbReference>
<evidence type="ECO:0000256" key="1">
    <source>
        <dbReference type="SAM" id="MobiDB-lite"/>
    </source>
</evidence>